<dbReference type="InterPro" id="IPR003607">
    <property type="entry name" value="HD/PDEase_dom"/>
</dbReference>
<dbReference type="Ensembl" id="ENSCAFT00000019442.4">
    <property type="protein sequence ID" value="ENSCAFP00000018036.3"/>
    <property type="gene ID" value="ENSCAFG00000012239.4"/>
</dbReference>
<keyword evidence="2" id="KW-0479">Metal-binding</keyword>
<evidence type="ECO:0000256" key="6">
    <source>
        <dbReference type="ARBA" id="ARBA00037781"/>
    </source>
</evidence>
<dbReference type="FunFam" id="1.10.3210.10:FF:000012">
    <property type="entry name" value="HD domain containing 3"/>
    <property type="match status" value="1"/>
</dbReference>
<proteinExistence type="inferred from homology"/>
<evidence type="ECO:0000313" key="16">
    <source>
        <dbReference type="Proteomes" id="UP000002254"/>
    </source>
</evidence>
<accession>A0A8P0NEB1</accession>
<reference evidence="15" key="2">
    <citation type="submission" date="2025-08" db="UniProtKB">
        <authorList>
            <consortium name="Ensembl"/>
        </authorList>
    </citation>
    <scope>IDENTIFICATION</scope>
</reference>
<evidence type="ECO:0000256" key="13">
    <source>
        <dbReference type="SAM" id="MobiDB-lite"/>
    </source>
</evidence>
<evidence type="ECO:0000256" key="8">
    <source>
        <dbReference type="ARBA" id="ARBA00040793"/>
    </source>
</evidence>
<dbReference type="AlphaFoldDB" id="A0A8P0NEB1"/>
<feature type="compositionally biased region" description="Basic residues" evidence="13">
    <location>
        <begin position="119"/>
        <end position="128"/>
    </location>
</feature>
<feature type="compositionally biased region" description="Gly residues" evidence="13">
    <location>
        <begin position="81"/>
        <end position="97"/>
    </location>
</feature>
<name>A0A8P0NEB1_CANLF</name>
<comment type="cofactor">
    <cofactor evidence="1">
        <name>Mn(2+)</name>
        <dbReference type="ChEBI" id="CHEBI:29035"/>
    </cofactor>
</comment>
<evidence type="ECO:0000256" key="4">
    <source>
        <dbReference type="ARBA" id="ARBA00023211"/>
    </source>
</evidence>
<gene>
    <name evidence="15" type="primary">HDDC3</name>
</gene>
<dbReference type="PROSITE" id="PS51831">
    <property type="entry name" value="HD"/>
    <property type="match status" value="1"/>
</dbReference>
<dbReference type="FunCoup" id="A0A8P0NEB1">
    <property type="interactions" value="287"/>
</dbReference>
<evidence type="ECO:0000256" key="5">
    <source>
        <dbReference type="ARBA" id="ARBA00024387"/>
    </source>
</evidence>
<dbReference type="OrthoDB" id="430679at2759"/>
<feature type="domain" description="HD" evidence="14">
    <location>
        <begin position="237"/>
        <end position="332"/>
    </location>
</feature>
<sequence length="384" mass="41751">MVRAGGKRRWDGRMGTHPGGGRPGHGGAWTTHSHCGAGVHGARRRSLWGGVGRSSGIRRRLPRPGPRQRRRQRRGGAKARGAGGRGSGGRGSGGRGSGPRHRPAVGAPSPFSQGPAGGARRRTPRAAGRRPDRSRSARGRRSSGPGAARGCDAEAAPHTSCSLRRDIRSREICQTPRSLRPPRARGRCGRSAWASATSVARPTCAMGSEAAQLVEAADFAARKHRLQRRKDPEGTPYINHPIGVARILTHEAGITDIVVLQAALLHDTVEDTDTTLDEVELHFGTQVRRLVEEVTDDKTLPKLERKRLQVEQAPHSSPAAKLVKLADKLYNLRDLNRCTPEGWSERRVQEYFEWAAHVVKGLQGTNPPLEEALKQLFKERGLTL</sequence>
<keyword evidence="3" id="KW-0378">Hydrolase</keyword>
<keyword evidence="4" id="KW-0464">Manganese</keyword>
<dbReference type="PANTHER" id="PTHR46246:SF1">
    <property type="entry name" value="GUANOSINE-3',5'-BIS(DIPHOSPHATE) 3'-PYROPHOSPHOHYDROLASE MESH1"/>
    <property type="match status" value="1"/>
</dbReference>
<evidence type="ECO:0000259" key="14">
    <source>
        <dbReference type="PROSITE" id="PS51831"/>
    </source>
</evidence>
<dbReference type="Proteomes" id="UP000002254">
    <property type="component" value="Chromosome 3"/>
</dbReference>
<comment type="similarity">
    <text evidence="7">Belongs to the MESH1 family.</text>
</comment>
<evidence type="ECO:0000256" key="1">
    <source>
        <dbReference type="ARBA" id="ARBA00001936"/>
    </source>
</evidence>
<dbReference type="Gene3D" id="1.10.3210.10">
    <property type="entry name" value="Hypothetical protein af1432"/>
    <property type="match status" value="1"/>
</dbReference>
<dbReference type="CDD" id="cd00077">
    <property type="entry name" value="HDc"/>
    <property type="match status" value="1"/>
</dbReference>
<evidence type="ECO:0000256" key="10">
    <source>
        <dbReference type="ARBA" id="ARBA00041770"/>
    </source>
</evidence>
<feature type="compositionally biased region" description="Basic residues" evidence="13">
    <location>
        <begin position="56"/>
        <end position="77"/>
    </location>
</feature>
<dbReference type="EC" id="3.1.7.2" evidence="5"/>
<evidence type="ECO:0000256" key="7">
    <source>
        <dbReference type="ARBA" id="ARBA00038354"/>
    </source>
</evidence>
<comment type="catalytic activity">
    <reaction evidence="11">
        <text>guanosine 3',5'-bis(diphosphate) + H2O = GDP + diphosphate + H(+)</text>
        <dbReference type="Rhea" id="RHEA:14253"/>
        <dbReference type="ChEBI" id="CHEBI:15377"/>
        <dbReference type="ChEBI" id="CHEBI:15378"/>
        <dbReference type="ChEBI" id="CHEBI:33019"/>
        <dbReference type="ChEBI" id="CHEBI:58189"/>
        <dbReference type="ChEBI" id="CHEBI:77828"/>
        <dbReference type="EC" id="3.1.7.2"/>
    </reaction>
</comment>
<reference evidence="15 16" key="1">
    <citation type="journal article" date="2005" name="Nature">
        <title>Genome sequence, comparative analysis and haplotype structure of the domestic dog.</title>
        <authorList>
            <consortium name="Broad Sequencing Platform"/>
            <person name="Lindblad-Toh K."/>
            <person name="Wade C.M."/>
            <person name="Mikkelsen T.S."/>
            <person name="Karlsson E.K."/>
            <person name="Jaffe D.B."/>
            <person name="Kamal M."/>
            <person name="Clamp M."/>
            <person name="Chang J.L."/>
            <person name="Kulbokas E.J. III"/>
            <person name="Zody M.C."/>
            <person name="Mauceli E."/>
            <person name="Xie X."/>
            <person name="Breen M."/>
            <person name="Wayne R.K."/>
            <person name="Ostrander E.A."/>
            <person name="Ponting C.P."/>
            <person name="Galibert F."/>
            <person name="Smith D.R."/>
            <person name="DeJong P.J."/>
            <person name="Kirkness E."/>
            <person name="Alvarez P."/>
            <person name="Biagi T."/>
            <person name="Brockman W."/>
            <person name="Butler J."/>
            <person name="Chin C.W."/>
            <person name="Cook A."/>
            <person name="Cuff J."/>
            <person name="Daly M.J."/>
            <person name="DeCaprio D."/>
            <person name="Gnerre S."/>
            <person name="Grabherr M."/>
            <person name="Kellis M."/>
            <person name="Kleber M."/>
            <person name="Bardeleben C."/>
            <person name="Goodstadt L."/>
            <person name="Heger A."/>
            <person name="Hitte C."/>
            <person name="Kim L."/>
            <person name="Koepfli K.P."/>
            <person name="Parker H.G."/>
            <person name="Pollinger J.P."/>
            <person name="Searle S.M."/>
            <person name="Sutter N.B."/>
            <person name="Thomas R."/>
            <person name="Webber C."/>
            <person name="Baldwin J."/>
            <person name="Abebe A."/>
            <person name="Abouelleil A."/>
            <person name="Aftuck L."/>
            <person name="Ait-Zahra M."/>
            <person name="Aldredge T."/>
            <person name="Allen N."/>
            <person name="An P."/>
            <person name="Anderson S."/>
            <person name="Antoine C."/>
            <person name="Arachchi H."/>
            <person name="Aslam A."/>
            <person name="Ayotte L."/>
            <person name="Bachantsang P."/>
            <person name="Barry A."/>
            <person name="Bayul T."/>
            <person name="Benamara M."/>
            <person name="Berlin A."/>
            <person name="Bessette D."/>
            <person name="Blitshteyn B."/>
            <person name="Bloom T."/>
            <person name="Blye J."/>
            <person name="Boguslavskiy L."/>
            <person name="Bonnet C."/>
            <person name="Boukhgalter B."/>
            <person name="Brown A."/>
            <person name="Cahill P."/>
            <person name="Calixte N."/>
            <person name="Camarata J."/>
            <person name="Cheshatsang Y."/>
            <person name="Chu J."/>
            <person name="Citroen M."/>
            <person name="Collymore A."/>
            <person name="Cooke P."/>
            <person name="Dawoe T."/>
            <person name="Daza R."/>
            <person name="Decktor K."/>
            <person name="DeGray S."/>
            <person name="Dhargay N."/>
            <person name="Dooley K."/>
            <person name="Dooley K."/>
            <person name="Dorje P."/>
            <person name="Dorjee K."/>
            <person name="Dorris L."/>
            <person name="Duffey N."/>
            <person name="Dupes A."/>
            <person name="Egbiremolen O."/>
            <person name="Elong R."/>
            <person name="Falk J."/>
            <person name="Farina A."/>
            <person name="Faro S."/>
            <person name="Ferguson D."/>
            <person name="Ferreira P."/>
            <person name="Fisher S."/>
            <person name="FitzGerald M."/>
            <person name="Foley K."/>
            <person name="Foley C."/>
            <person name="Franke A."/>
            <person name="Friedrich D."/>
            <person name="Gage D."/>
            <person name="Garber M."/>
            <person name="Gearin G."/>
            <person name="Giannoukos G."/>
            <person name="Goode T."/>
            <person name="Goyette A."/>
            <person name="Graham J."/>
            <person name="Grandbois E."/>
            <person name="Gyaltsen K."/>
            <person name="Hafez N."/>
            <person name="Hagopian D."/>
            <person name="Hagos B."/>
            <person name="Hall J."/>
            <person name="Healy C."/>
            <person name="Hegarty R."/>
            <person name="Honan T."/>
            <person name="Horn A."/>
            <person name="Houde N."/>
            <person name="Hughes L."/>
            <person name="Hunnicutt L."/>
            <person name="Husby M."/>
            <person name="Jester B."/>
            <person name="Jones C."/>
            <person name="Kamat A."/>
            <person name="Kanga B."/>
            <person name="Kells C."/>
            <person name="Khazanovich D."/>
            <person name="Kieu A.C."/>
            <person name="Kisner P."/>
            <person name="Kumar M."/>
            <person name="Lance K."/>
            <person name="Landers T."/>
            <person name="Lara M."/>
            <person name="Lee W."/>
            <person name="Leger J.P."/>
            <person name="Lennon N."/>
            <person name="Leuper L."/>
            <person name="LeVine S."/>
            <person name="Liu J."/>
            <person name="Liu X."/>
            <person name="Lokyitsang Y."/>
            <person name="Lokyitsang T."/>
            <person name="Lui A."/>
            <person name="Macdonald J."/>
            <person name="Major J."/>
            <person name="Marabella R."/>
            <person name="Maru K."/>
            <person name="Matthews C."/>
            <person name="McDonough S."/>
            <person name="Mehta T."/>
            <person name="Meldrim J."/>
            <person name="Melnikov A."/>
            <person name="Meneus L."/>
            <person name="Mihalev A."/>
            <person name="Mihova T."/>
            <person name="Miller K."/>
            <person name="Mittelman R."/>
            <person name="Mlenga V."/>
            <person name="Mulrain L."/>
            <person name="Munson G."/>
            <person name="Navidi A."/>
            <person name="Naylor J."/>
            <person name="Nguyen T."/>
            <person name="Nguyen N."/>
            <person name="Nguyen C."/>
            <person name="Nguyen T."/>
            <person name="Nicol R."/>
            <person name="Norbu N."/>
            <person name="Norbu C."/>
            <person name="Novod N."/>
            <person name="Nyima T."/>
            <person name="Olandt P."/>
            <person name="O'Neill B."/>
            <person name="O'Neill K."/>
            <person name="Osman S."/>
            <person name="Oyono L."/>
            <person name="Patti C."/>
            <person name="Perrin D."/>
            <person name="Phunkhang P."/>
            <person name="Pierre F."/>
            <person name="Priest M."/>
            <person name="Rachupka A."/>
            <person name="Raghuraman S."/>
            <person name="Rameau R."/>
            <person name="Ray V."/>
            <person name="Raymond C."/>
            <person name="Rege F."/>
            <person name="Rise C."/>
            <person name="Rogers J."/>
            <person name="Rogov P."/>
            <person name="Sahalie J."/>
            <person name="Settipalli S."/>
            <person name="Sharpe T."/>
            <person name="Shea T."/>
            <person name="Sheehan M."/>
            <person name="Sherpa N."/>
            <person name="Shi J."/>
            <person name="Shih D."/>
            <person name="Sloan J."/>
            <person name="Smith C."/>
            <person name="Sparrow T."/>
            <person name="Stalker J."/>
            <person name="Stange-Thomann N."/>
            <person name="Stavropoulos S."/>
            <person name="Stone C."/>
            <person name="Stone S."/>
            <person name="Sykes S."/>
            <person name="Tchuinga P."/>
            <person name="Tenzing P."/>
            <person name="Tesfaye S."/>
            <person name="Thoulutsang D."/>
            <person name="Thoulutsang Y."/>
            <person name="Topham K."/>
            <person name="Topping I."/>
            <person name="Tsamla T."/>
            <person name="Vassiliev H."/>
            <person name="Venkataraman V."/>
            <person name="Vo A."/>
            <person name="Wangchuk T."/>
            <person name="Wangdi T."/>
            <person name="Weiand M."/>
            <person name="Wilkinson J."/>
            <person name="Wilson A."/>
            <person name="Yadav S."/>
            <person name="Yang S."/>
            <person name="Yang X."/>
            <person name="Young G."/>
            <person name="Yu Q."/>
            <person name="Zainoun J."/>
            <person name="Zembek L."/>
            <person name="Zimmer A."/>
            <person name="Lander E.S."/>
        </authorList>
    </citation>
    <scope>NUCLEOTIDE SEQUENCE [LARGE SCALE GENOMIC DNA]</scope>
    <source>
        <strain evidence="15">Boxer</strain>
    </source>
</reference>
<dbReference type="PANTHER" id="PTHR46246">
    <property type="entry name" value="GUANOSINE-3',5'-BIS(DIPHOSPHATE) 3'-PYROPHOSPHOHYDROLASE MESH1"/>
    <property type="match status" value="1"/>
</dbReference>
<dbReference type="SMART" id="SM00471">
    <property type="entry name" value="HDc"/>
    <property type="match status" value="1"/>
</dbReference>
<evidence type="ECO:0000256" key="3">
    <source>
        <dbReference type="ARBA" id="ARBA00022801"/>
    </source>
</evidence>
<dbReference type="GO" id="GO:0046872">
    <property type="term" value="F:metal ion binding"/>
    <property type="evidence" value="ECO:0007669"/>
    <property type="project" value="UniProtKB-KW"/>
</dbReference>
<feature type="compositionally biased region" description="Gly residues" evidence="13">
    <location>
        <begin position="17"/>
        <end position="27"/>
    </location>
</feature>
<protein>
    <recommendedName>
        <fullName evidence="8">Guanosine-3',5'-bis(diphosphate) 3'-pyrophosphohydrolase MESH1</fullName>
        <ecNumber evidence="5">3.1.7.2</ecNumber>
    </recommendedName>
    <alternativeName>
        <fullName evidence="12">HD domain-containing protein 3</fullName>
    </alternativeName>
    <alternativeName>
        <fullName evidence="9">Metazoan SpoT homolog 1</fullName>
    </alternativeName>
    <alternativeName>
        <fullName evidence="10">Penta-phosphate guanosine-3'-pyrophosphohydrolase</fullName>
    </alternativeName>
</protein>
<organism evidence="15 16">
    <name type="scientific">Canis lupus familiaris</name>
    <name type="common">Dog</name>
    <name type="synonym">Canis familiaris</name>
    <dbReference type="NCBI Taxonomy" id="9615"/>
    <lineage>
        <taxon>Eukaryota</taxon>
        <taxon>Metazoa</taxon>
        <taxon>Chordata</taxon>
        <taxon>Craniata</taxon>
        <taxon>Vertebrata</taxon>
        <taxon>Euteleostomi</taxon>
        <taxon>Mammalia</taxon>
        <taxon>Eutheria</taxon>
        <taxon>Laurasiatheria</taxon>
        <taxon>Carnivora</taxon>
        <taxon>Caniformia</taxon>
        <taxon>Canidae</taxon>
        <taxon>Canis</taxon>
    </lineage>
</organism>
<evidence type="ECO:0000256" key="11">
    <source>
        <dbReference type="ARBA" id="ARBA00047968"/>
    </source>
</evidence>
<comment type="function">
    <text evidence="6">ppGpp hydrolyzing enzyme involved in starvation response.</text>
</comment>
<dbReference type="InterPro" id="IPR006674">
    <property type="entry name" value="HD_domain"/>
</dbReference>
<dbReference type="SUPFAM" id="SSF109604">
    <property type="entry name" value="HD-domain/PDEase-like"/>
    <property type="match status" value="1"/>
</dbReference>
<dbReference type="GO" id="GO:0008893">
    <property type="term" value="F:guanosine-3',5'-bis(diphosphate) 3'-diphosphatase activity"/>
    <property type="evidence" value="ECO:0007669"/>
    <property type="project" value="UniProtKB-EC"/>
</dbReference>
<evidence type="ECO:0000256" key="9">
    <source>
        <dbReference type="ARBA" id="ARBA00041464"/>
    </source>
</evidence>
<dbReference type="InterPro" id="IPR052194">
    <property type="entry name" value="MESH1"/>
</dbReference>
<evidence type="ECO:0000256" key="2">
    <source>
        <dbReference type="ARBA" id="ARBA00022723"/>
    </source>
</evidence>
<feature type="region of interest" description="Disordered" evidence="13">
    <location>
        <begin position="1"/>
        <end position="163"/>
    </location>
</feature>
<evidence type="ECO:0000313" key="15">
    <source>
        <dbReference type="Ensembl" id="ENSCAFP00000018036.3"/>
    </source>
</evidence>
<evidence type="ECO:0000256" key="12">
    <source>
        <dbReference type="ARBA" id="ARBA00079108"/>
    </source>
</evidence>
<dbReference type="Pfam" id="PF13328">
    <property type="entry name" value="HD_4"/>
    <property type="match status" value="1"/>
</dbReference>